<name>A0AAU1UHF3_9ACTN</name>
<comment type="similarity">
    <text evidence="1">Belongs to the ATP-dependent AMP-binding enzyme family.</text>
</comment>
<accession>A0AAU1UHF3</accession>
<keyword evidence="2 5" id="KW-0436">Ligase</keyword>
<dbReference type="Gene3D" id="3.30.300.30">
    <property type="match status" value="1"/>
</dbReference>
<dbReference type="InterPro" id="IPR000873">
    <property type="entry name" value="AMP-dep_synth/lig_dom"/>
</dbReference>
<feature type="domain" description="AMP-dependent synthetase/ligase" evidence="3">
    <location>
        <begin position="14"/>
        <end position="390"/>
    </location>
</feature>
<evidence type="ECO:0000259" key="3">
    <source>
        <dbReference type="Pfam" id="PF00501"/>
    </source>
</evidence>
<dbReference type="SUPFAM" id="SSF56801">
    <property type="entry name" value="Acetyl-CoA synthetase-like"/>
    <property type="match status" value="1"/>
</dbReference>
<dbReference type="InterPro" id="IPR045851">
    <property type="entry name" value="AMP-bd_C_sf"/>
</dbReference>
<dbReference type="Pfam" id="PF00501">
    <property type="entry name" value="AMP-binding"/>
    <property type="match status" value="1"/>
</dbReference>
<dbReference type="PANTHER" id="PTHR43767">
    <property type="entry name" value="LONG-CHAIN-FATTY-ACID--COA LIGASE"/>
    <property type="match status" value="1"/>
</dbReference>
<dbReference type="AlphaFoldDB" id="A0AAU1UHF3"/>
<dbReference type="FunFam" id="3.30.300.30:FF:000008">
    <property type="entry name" value="2,3-dihydroxybenzoate-AMP ligase"/>
    <property type="match status" value="1"/>
</dbReference>
<dbReference type="CDD" id="cd05936">
    <property type="entry name" value="FC-FACS_FadD_like"/>
    <property type="match status" value="1"/>
</dbReference>
<dbReference type="Pfam" id="PF13193">
    <property type="entry name" value="AMP-binding_C"/>
    <property type="match status" value="1"/>
</dbReference>
<dbReference type="GO" id="GO:0016877">
    <property type="term" value="F:ligase activity, forming carbon-sulfur bonds"/>
    <property type="evidence" value="ECO:0007669"/>
    <property type="project" value="UniProtKB-ARBA"/>
</dbReference>
<dbReference type="PANTHER" id="PTHR43767:SF12">
    <property type="entry name" value="AMP-DEPENDENT SYNTHETASE AND LIGASE"/>
    <property type="match status" value="1"/>
</dbReference>
<dbReference type="InterPro" id="IPR050237">
    <property type="entry name" value="ATP-dep_AMP-bd_enzyme"/>
</dbReference>
<evidence type="ECO:0000259" key="4">
    <source>
        <dbReference type="Pfam" id="PF13193"/>
    </source>
</evidence>
<dbReference type="InterPro" id="IPR042099">
    <property type="entry name" value="ANL_N_sf"/>
</dbReference>
<dbReference type="PROSITE" id="PS00455">
    <property type="entry name" value="AMP_BINDING"/>
    <property type="match status" value="1"/>
</dbReference>
<protein>
    <submittedName>
        <fullName evidence="5">Long-chain fatty acid--CoA ligase</fullName>
    </submittedName>
</protein>
<feature type="domain" description="AMP-binding enzyme C-terminal" evidence="4">
    <location>
        <begin position="440"/>
        <end position="515"/>
    </location>
</feature>
<dbReference type="InterPro" id="IPR025110">
    <property type="entry name" value="AMP-bd_C"/>
</dbReference>
<dbReference type="Gene3D" id="3.40.50.12780">
    <property type="entry name" value="N-terminal domain of ligase-like"/>
    <property type="match status" value="1"/>
</dbReference>
<sequence length="522" mass="56894">MMLSPSRNVSRLLTDSASRFPERIAIVFGDDRITYSALDAAANRVANLLVGRGIRPGDKVALSCPNLPHFSSIYFGILKAGAAVVPLNVLLKAREVAYHLTDSDAKAYFAFAGTPELPIGQAAWEGFRAAEGCTEFFLIEGGGAPWTGDGTPQSYAAVVAEQPETFRTVERDEDDTAVVLYTSGTTGRPKGAELRHRNVYDNALTGIDLFAADPERPDTYLCALPLFHAFGQTVIQNGAFAFGGTIVMQPRFEARATLRLMLTHDVTFFAGVPTMYWGLLAALDDTVDVARLAANLRVAVAGGAALPAEIHKQFKDRFGVTILEGYGLSETSPIAFFSRFGEEPRVGSIGVPIPGVEMKLIRDDWSAVKDGPGEIGEIAIKGHNVMKGYYRRPEATDEVIKEGWFRSADLARKDEDGFYYIVDRSKDMIIRGGFNVYPREIEEVLMEHPAVSLVAVIGVPHASHGEEIKAVVVKKTGSGTTEEELAAWAKERLAAYKYPRVVQFVDELPVTSTGKILKRELA</sequence>
<reference evidence="5" key="1">
    <citation type="submission" date="2022-10" db="EMBL/GenBank/DDBJ databases">
        <title>The complete genomes of actinobacterial strains from the NBC collection.</title>
        <authorList>
            <person name="Joergensen T.S."/>
            <person name="Alvarez Arevalo M."/>
            <person name="Sterndorff E.B."/>
            <person name="Faurdal D."/>
            <person name="Vuksanovic O."/>
            <person name="Mourched A.-S."/>
            <person name="Charusanti P."/>
            <person name="Shaw S."/>
            <person name="Blin K."/>
            <person name="Weber T."/>
        </authorList>
    </citation>
    <scope>NUCLEOTIDE SEQUENCE</scope>
    <source>
        <strain evidence="5">NBC_00119</strain>
    </source>
</reference>
<evidence type="ECO:0000256" key="1">
    <source>
        <dbReference type="ARBA" id="ARBA00006432"/>
    </source>
</evidence>
<evidence type="ECO:0000313" key="5">
    <source>
        <dbReference type="EMBL" id="WTS16902.1"/>
    </source>
</evidence>
<dbReference type="EMBL" id="CP108195">
    <property type="protein sequence ID" value="WTS16902.1"/>
    <property type="molecule type" value="Genomic_DNA"/>
</dbReference>
<organism evidence="5">
    <name type="scientific">Streptomyces sp. NBC_00119</name>
    <dbReference type="NCBI Taxonomy" id="2975659"/>
    <lineage>
        <taxon>Bacteria</taxon>
        <taxon>Bacillati</taxon>
        <taxon>Actinomycetota</taxon>
        <taxon>Actinomycetes</taxon>
        <taxon>Kitasatosporales</taxon>
        <taxon>Streptomycetaceae</taxon>
        <taxon>Streptomyces</taxon>
    </lineage>
</organism>
<evidence type="ECO:0000256" key="2">
    <source>
        <dbReference type="ARBA" id="ARBA00022598"/>
    </source>
</evidence>
<dbReference type="InterPro" id="IPR020845">
    <property type="entry name" value="AMP-binding_CS"/>
</dbReference>
<proteinExistence type="inferred from homology"/>
<gene>
    <name evidence="5" type="ORF">OHU69_41105</name>
</gene>